<proteinExistence type="predicted"/>
<keyword evidence="2" id="KW-1185">Reference proteome</keyword>
<dbReference type="EMBL" id="CM047741">
    <property type="protein sequence ID" value="KAJ0039239.1"/>
    <property type="molecule type" value="Genomic_DNA"/>
</dbReference>
<organism evidence="1 2">
    <name type="scientific">Pistacia integerrima</name>
    <dbReference type="NCBI Taxonomy" id="434235"/>
    <lineage>
        <taxon>Eukaryota</taxon>
        <taxon>Viridiplantae</taxon>
        <taxon>Streptophyta</taxon>
        <taxon>Embryophyta</taxon>
        <taxon>Tracheophyta</taxon>
        <taxon>Spermatophyta</taxon>
        <taxon>Magnoliopsida</taxon>
        <taxon>eudicotyledons</taxon>
        <taxon>Gunneridae</taxon>
        <taxon>Pentapetalae</taxon>
        <taxon>rosids</taxon>
        <taxon>malvids</taxon>
        <taxon>Sapindales</taxon>
        <taxon>Anacardiaceae</taxon>
        <taxon>Pistacia</taxon>
    </lineage>
</organism>
<name>A0ACC0YLM6_9ROSI</name>
<protein>
    <submittedName>
        <fullName evidence="1">Uncharacterized protein</fullName>
    </submittedName>
</protein>
<evidence type="ECO:0000313" key="2">
    <source>
        <dbReference type="Proteomes" id="UP001163603"/>
    </source>
</evidence>
<evidence type="ECO:0000313" key="1">
    <source>
        <dbReference type="EMBL" id="KAJ0039239.1"/>
    </source>
</evidence>
<comment type="caution">
    <text evidence="1">The sequence shown here is derived from an EMBL/GenBank/DDBJ whole genome shotgun (WGS) entry which is preliminary data.</text>
</comment>
<reference evidence="2" key="1">
    <citation type="journal article" date="2023" name="G3 (Bethesda)">
        <title>Genome assembly and association tests identify interacting loci associated with vigor, precocity, and sex in interspecific pistachio rootstocks.</title>
        <authorList>
            <person name="Palmer W."/>
            <person name="Jacygrad E."/>
            <person name="Sagayaradj S."/>
            <person name="Cavanaugh K."/>
            <person name="Han R."/>
            <person name="Bertier L."/>
            <person name="Beede B."/>
            <person name="Kafkas S."/>
            <person name="Golino D."/>
            <person name="Preece J."/>
            <person name="Michelmore R."/>
        </authorList>
    </citation>
    <scope>NUCLEOTIDE SEQUENCE [LARGE SCALE GENOMIC DNA]</scope>
</reference>
<sequence length="435" mass="48084">MGSSGKMSLLYTPNFKYPQSELRKNQEFMDSSHHYQEENDHQHNSGLMRYRSAPSSFFESLANGSSGGVNNSEDYRYFRSSSPEMDGFLAKYMLPCNGSGDSGSHDLQEFGEKAMKQEDAGPVPQQNGYSNVSSQMIYQSLPTHNLTNDNSVSVGSTMDTSFGAVNHSMRLENSIQAKMGARNGSNLARQNSSPPGLFSNLGVDNGFNVMRDVGCFRASNGTNGEASPSGSRLNNRINFSSGSSSRLMPQIGEIGSQNMGTSSPEKNLGSNNGSTRQYMSNFSTDSWDDTSFSGLKRARDHDGSMFFGLSTLETQNGNSGHQPTRLTHHLSLPKTSAEMATVEKLLQFQGSVPCKIRAKRGCATHPRSIAERVRRTRISERMRKLQELFPNMDKQTNTADMLDLAVEYIKDLQKEVKTLMDTRSKCKCSSKQKPY</sequence>
<accession>A0ACC0YLM6</accession>
<dbReference type="Proteomes" id="UP001163603">
    <property type="component" value="Chromosome 6"/>
</dbReference>
<gene>
    <name evidence="1" type="ORF">Pint_24040</name>
</gene>